<dbReference type="GO" id="GO:0022857">
    <property type="term" value="F:transmembrane transporter activity"/>
    <property type="evidence" value="ECO:0007669"/>
    <property type="project" value="InterPro"/>
</dbReference>
<accession>A0A6M8UA74</accession>
<dbReference type="PANTHER" id="PTHR23546:SF1">
    <property type="entry name" value="MEMBRANE PROTEIN"/>
    <property type="match status" value="1"/>
</dbReference>
<evidence type="ECO:0000256" key="3">
    <source>
        <dbReference type="ARBA" id="ARBA00023136"/>
    </source>
</evidence>
<feature type="transmembrane region" description="Helical" evidence="4">
    <location>
        <begin position="262"/>
        <end position="281"/>
    </location>
</feature>
<feature type="transmembrane region" description="Helical" evidence="4">
    <location>
        <begin position="95"/>
        <end position="117"/>
    </location>
</feature>
<protein>
    <submittedName>
        <fullName evidence="6">MFS transporter</fullName>
    </submittedName>
</protein>
<name>A0A6M8UA74_9GAMM</name>
<dbReference type="PANTHER" id="PTHR23546">
    <property type="entry name" value="TRANSPORT PROTEIN"/>
    <property type="match status" value="1"/>
</dbReference>
<feature type="transmembrane region" description="Helical" evidence="4">
    <location>
        <begin position="40"/>
        <end position="60"/>
    </location>
</feature>
<keyword evidence="1 4" id="KW-0812">Transmembrane</keyword>
<feature type="transmembrane region" description="Helical" evidence="4">
    <location>
        <begin position="72"/>
        <end position="89"/>
    </location>
</feature>
<dbReference type="InterPro" id="IPR020846">
    <property type="entry name" value="MFS_dom"/>
</dbReference>
<evidence type="ECO:0000313" key="7">
    <source>
        <dbReference type="Proteomes" id="UP000505325"/>
    </source>
</evidence>
<feature type="domain" description="Major facilitator superfamily (MFS) profile" evidence="5">
    <location>
        <begin position="4"/>
        <end position="385"/>
    </location>
</feature>
<evidence type="ECO:0000259" key="5">
    <source>
        <dbReference type="PROSITE" id="PS50850"/>
    </source>
</evidence>
<dbReference type="InterPro" id="IPR036259">
    <property type="entry name" value="MFS_trans_sf"/>
</dbReference>
<keyword evidence="7" id="KW-1185">Reference proteome</keyword>
<organism evidence="6 7">
    <name type="scientific">Paramixta manurensis</name>
    <dbReference type="NCBI Taxonomy" id="2740817"/>
    <lineage>
        <taxon>Bacteria</taxon>
        <taxon>Pseudomonadati</taxon>
        <taxon>Pseudomonadota</taxon>
        <taxon>Gammaproteobacteria</taxon>
        <taxon>Enterobacterales</taxon>
        <taxon>Erwiniaceae</taxon>
        <taxon>Paramixta</taxon>
    </lineage>
</organism>
<feature type="transmembrane region" description="Helical" evidence="4">
    <location>
        <begin position="352"/>
        <end position="373"/>
    </location>
</feature>
<dbReference type="Gene3D" id="1.20.1250.20">
    <property type="entry name" value="MFS general substrate transporter like domains"/>
    <property type="match status" value="1"/>
</dbReference>
<dbReference type="InterPro" id="IPR011701">
    <property type="entry name" value="MFS"/>
</dbReference>
<dbReference type="Proteomes" id="UP000505325">
    <property type="component" value="Chromosome"/>
</dbReference>
<dbReference type="KEGG" id="pmak:PMPD1_2678"/>
<dbReference type="EMBL" id="CP054212">
    <property type="protein sequence ID" value="QKJ87618.1"/>
    <property type="molecule type" value="Genomic_DNA"/>
</dbReference>
<feature type="transmembrane region" description="Helical" evidence="4">
    <location>
        <begin position="203"/>
        <end position="223"/>
    </location>
</feature>
<feature type="transmembrane region" description="Helical" evidence="4">
    <location>
        <begin position="235"/>
        <end position="255"/>
    </location>
</feature>
<feature type="transmembrane region" description="Helical" evidence="4">
    <location>
        <begin position="137"/>
        <end position="156"/>
    </location>
</feature>
<feature type="transmembrane region" description="Helical" evidence="4">
    <location>
        <begin position="162"/>
        <end position="182"/>
    </location>
</feature>
<evidence type="ECO:0000256" key="1">
    <source>
        <dbReference type="ARBA" id="ARBA00022692"/>
    </source>
</evidence>
<evidence type="ECO:0000313" key="6">
    <source>
        <dbReference type="EMBL" id="QKJ87618.1"/>
    </source>
</evidence>
<reference evidence="6 7" key="1">
    <citation type="submission" date="2020-06" db="EMBL/GenBank/DDBJ databases">
        <title>Genome sequence of Paramixta manurensis strain PD-1.</title>
        <authorList>
            <person name="Lee C.W."/>
            <person name="Kim J."/>
        </authorList>
    </citation>
    <scope>NUCLEOTIDE SEQUENCE [LARGE SCALE GENOMIC DNA]</scope>
    <source>
        <strain evidence="6 7">PD-1</strain>
    </source>
</reference>
<dbReference type="RefSeq" id="WP_173634547.1">
    <property type="nucleotide sequence ID" value="NZ_CP054212.1"/>
</dbReference>
<dbReference type="PROSITE" id="PS50850">
    <property type="entry name" value="MFS"/>
    <property type="match status" value="1"/>
</dbReference>
<feature type="transmembrane region" description="Helical" evidence="4">
    <location>
        <begin position="287"/>
        <end position="307"/>
    </location>
</feature>
<keyword evidence="3 4" id="KW-0472">Membrane</keyword>
<evidence type="ECO:0000256" key="4">
    <source>
        <dbReference type="SAM" id="Phobius"/>
    </source>
</evidence>
<gene>
    <name evidence="6" type="ORF">PMPD1_2678</name>
</gene>
<feature type="transmembrane region" description="Helical" evidence="4">
    <location>
        <begin position="328"/>
        <end position="346"/>
    </location>
</feature>
<sequence>MRTTLMVVLACHFLAAFTVLGVPLYLPRLLTSFGIAENSLWAGVLFSLPAVMTALSAAWWGRFADRYGRRLSLQRALVGLTLAFILAGLSSSLPMLIIALALQGVAGGTLAAANGYLSLHMRGEALAKALNWTQFSARLALVSAPPLIGIILMVFSQVGQRLWLGLALLPLIGLVLSLLLPADTIPAVNTRKRASTSGKTTLYSLWAMQWLFNFAMVVTFPYFLPYAGHWLHQEVVIGVLYSWPHLIYLLLLPVWHRLKGAGWFFVPGTLLIAVAALWHTVLDSPASLLAARTLLGVGILLAYSGANQMLSESLSRDNAGKQFGQMDAAGKWAGVAAGVCAGWLAAHFSLQAPYLASAVAAIGAVFIFITSTVRGSTYVSISRRS</sequence>
<proteinExistence type="predicted"/>
<dbReference type="SUPFAM" id="SSF103473">
    <property type="entry name" value="MFS general substrate transporter"/>
    <property type="match status" value="1"/>
</dbReference>
<evidence type="ECO:0000256" key="2">
    <source>
        <dbReference type="ARBA" id="ARBA00022989"/>
    </source>
</evidence>
<dbReference type="AlphaFoldDB" id="A0A6M8UA74"/>
<dbReference type="Pfam" id="PF07690">
    <property type="entry name" value="MFS_1"/>
    <property type="match status" value="1"/>
</dbReference>
<keyword evidence="2 4" id="KW-1133">Transmembrane helix</keyword>